<keyword evidence="3" id="KW-1185">Reference proteome</keyword>
<feature type="domain" description="DUF4214" evidence="1">
    <location>
        <begin position="622"/>
        <end position="693"/>
    </location>
</feature>
<dbReference type="EMBL" id="CP000095">
    <property type="protein sequence ID" value="AAZ58231.1"/>
    <property type="molecule type" value="Genomic_DNA"/>
</dbReference>
<dbReference type="STRING" id="59920.PMN2A_0740"/>
<name>Q46JU7_PROMT</name>
<dbReference type="KEGG" id="pmn:PMN2A_0740"/>
<gene>
    <name evidence="2" type="ordered locus">PMN2A_0740</name>
</gene>
<protein>
    <recommendedName>
        <fullName evidence="1">DUF4214 domain-containing protein</fullName>
    </recommendedName>
</protein>
<organism evidence="2 3">
    <name type="scientific">Prochlorococcus marinus (strain NATL2A)</name>
    <dbReference type="NCBI Taxonomy" id="59920"/>
    <lineage>
        <taxon>Bacteria</taxon>
        <taxon>Bacillati</taxon>
        <taxon>Cyanobacteriota</taxon>
        <taxon>Cyanophyceae</taxon>
        <taxon>Synechococcales</taxon>
        <taxon>Prochlorococcaceae</taxon>
        <taxon>Prochlorococcus</taxon>
    </lineage>
</organism>
<reference evidence="2 3" key="1">
    <citation type="journal article" date="2007" name="PLoS Genet.">
        <title>Patterns and implications of gene gain and loss in the evolution of Prochlorococcus.</title>
        <authorList>
            <person name="Kettler G.C."/>
            <person name="Martiny A.C."/>
            <person name="Huang K."/>
            <person name="Zucker J."/>
            <person name="Coleman M.L."/>
            <person name="Rodrigue S."/>
            <person name="Chen F."/>
            <person name="Lapidus A."/>
            <person name="Ferriera S."/>
            <person name="Johnson J."/>
            <person name="Steglich C."/>
            <person name="Church G.M."/>
            <person name="Richardson P."/>
            <person name="Chisholm S.W."/>
        </authorList>
    </citation>
    <scope>NUCLEOTIDE SEQUENCE [LARGE SCALE GENOMIC DNA]</scope>
    <source>
        <strain evidence="2 3">NATL2A</strain>
    </source>
</reference>
<dbReference type="InterPro" id="IPR038255">
    <property type="entry name" value="PBS_linker_sf"/>
</dbReference>
<dbReference type="Proteomes" id="UP000002535">
    <property type="component" value="Chromosome"/>
</dbReference>
<dbReference type="Pfam" id="PF13946">
    <property type="entry name" value="DUF4214"/>
    <property type="match status" value="1"/>
</dbReference>
<dbReference type="OrthoDB" id="177750at2"/>
<dbReference type="AlphaFoldDB" id="Q46JU7"/>
<accession>Q46JU7</accession>
<evidence type="ECO:0000313" key="3">
    <source>
        <dbReference type="Proteomes" id="UP000002535"/>
    </source>
</evidence>
<dbReference type="HOGENOM" id="CLU_393736_0_0_3"/>
<evidence type="ECO:0000313" key="2">
    <source>
        <dbReference type="EMBL" id="AAZ58231.1"/>
    </source>
</evidence>
<evidence type="ECO:0000259" key="1">
    <source>
        <dbReference type="Pfam" id="PF13946"/>
    </source>
</evidence>
<dbReference type="RefSeq" id="WP_011294828.1">
    <property type="nucleotide sequence ID" value="NC_007335.2"/>
</dbReference>
<dbReference type="InterPro" id="IPR025282">
    <property type="entry name" value="DUF4214"/>
</dbReference>
<dbReference type="Gene3D" id="1.10.3130.20">
    <property type="entry name" value="Phycobilisome linker domain"/>
    <property type="match status" value="1"/>
</dbReference>
<proteinExistence type="predicted"/>
<sequence length="700" mass="80207">MTHELHKPKPVELDQAKNDDDLKYVPVWQGLGDRETPPKGSVQYQEVLEALGKDADEELAEDFDYTDYLASTGQIVFSEDDPRAQKYADNENYQAAANSQVAEAFKGNAEREKEREAEQIRIEKDKDLKYVPVWQGEGDVTRIIPTKGSNEYQEILEELGKNPDEELSEDFDYTDYLASTGQIVFSEDDPRAQKYADNENYQAAANSRVAEAFKGNAEREKEREAEQLRIEKDKDLKYVPVWQGLGDRETPPKGSVQYQEVLEALGKDADEELAEDFDYTDYLASTGQIVFSEDDPRAQKYADNENYQAAANSRVAEAFKGNAEREKEREAEQLRIEKDKDLKYVPVWISPTEEREAPPKNSTQYIEILAELGIEELEEDFDYTDYLASTGQIVFADYDPRAEKYAENENYQAAANSRVADAFHVKAEKERGKYIDPNGGIIKAIYIETPPKDIPIEGTDEYKLLLWEIGVDPDSGVIPEDFDYKEHIAKTRRPKDYPDWLDPVEDIDDRWVDPLKLNTSKTFEKEFEEYQFFRRSDGSFEIKTEEGFDDITGIPKLQFADKAVSAIAEIEATFNQVTAKEDHTGQMFRLYNAAFNRFPDSDGLEYWIEKNGSGENTERQVAESFLASNEFKGKYGENISNEQYVKTLYQNILDRESDTEGYNYWVGQLNNGVEDRSELLLGFAESAENKSLFTEMTGFE</sequence>